<evidence type="ECO:0000256" key="1">
    <source>
        <dbReference type="SAM" id="MobiDB-lite"/>
    </source>
</evidence>
<protein>
    <recommendedName>
        <fullName evidence="6">MARVEL domain-containing protein</fullName>
    </recommendedName>
</protein>
<proteinExistence type="predicted"/>
<evidence type="ECO:0000256" key="2">
    <source>
        <dbReference type="SAM" id="Phobius"/>
    </source>
</evidence>
<dbReference type="EMBL" id="ML977146">
    <property type="protein sequence ID" value="KAF1988981.1"/>
    <property type="molecule type" value="Genomic_DNA"/>
</dbReference>
<feature type="transmembrane region" description="Helical" evidence="2">
    <location>
        <begin position="84"/>
        <end position="105"/>
    </location>
</feature>
<evidence type="ECO:0000313" key="4">
    <source>
        <dbReference type="EMBL" id="KAF1988981.1"/>
    </source>
</evidence>
<keyword evidence="3" id="KW-0732">Signal</keyword>
<keyword evidence="2" id="KW-1133">Transmembrane helix</keyword>
<keyword evidence="2" id="KW-0812">Transmembrane</keyword>
<reference evidence="4" key="1">
    <citation type="journal article" date="2020" name="Stud. Mycol.">
        <title>101 Dothideomycetes genomes: a test case for predicting lifestyles and emergence of pathogens.</title>
        <authorList>
            <person name="Haridas S."/>
            <person name="Albert R."/>
            <person name="Binder M."/>
            <person name="Bloem J."/>
            <person name="Labutti K."/>
            <person name="Salamov A."/>
            <person name="Andreopoulos B."/>
            <person name="Baker S."/>
            <person name="Barry K."/>
            <person name="Bills G."/>
            <person name="Bluhm B."/>
            <person name="Cannon C."/>
            <person name="Castanera R."/>
            <person name="Culley D."/>
            <person name="Daum C."/>
            <person name="Ezra D."/>
            <person name="Gonzalez J."/>
            <person name="Henrissat B."/>
            <person name="Kuo A."/>
            <person name="Liang C."/>
            <person name="Lipzen A."/>
            <person name="Lutzoni F."/>
            <person name="Magnuson J."/>
            <person name="Mondo S."/>
            <person name="Nolan M."/>
            <person name="Ohm R."/>
            <person name="Pangilinan J."/>
            <person name="Park H.-J."/>
            <person name="Ramirez L."/>
            <person name="Alfaro M."/>
            <person name="Sun H."/>
            <person name="Tritt A."/>
            <person name="Yoshinaga Y."/>
            <person name="Zwiers L.-H."/>
            <person name="Turgeon B."/>
            <person name="Goodwin S."/>
            <person name="Spatafora J."/>
            <person name="Crous P."/>
            <person name="Grigoriev I."/>
        </authorList>
    </citation>
    <scope>NUCLEOTIDE SEQUENCE</scope>
    <source>
        <strain evidence="4">CBS 113979</strain>
    </source>
</reference>
<organism evidence="4 5">
    <name type="scientific">Aulographum hederae CBS 113979</name>
    <dbReference type="NCBI Taxonomy" id="1176131"/>
    <lineage>
        <taxon>Eukaryota</taxon>
        <taxon>Fungi</taxon>
        <taxon>Dikarya</taxon>
        <taxon>Ascomycota</taxon>
        <taxon>Pezizomycotina</taxon>
        <taxon>Dothideomycetes</taxon>
        <taxon>Pleosporomycetidae</taxon>
        <taxon>Aulographales</taxon>
        <taxon>Aulographaceae</taxon>
    </lineage>
</organism>
<gene>
    <name evidence="4" type="ORF">K402DRAFT_461413</name>
</gene>
<feature type="transmembrane region" description="Helical" evidence="2">
    <location>
        <begin position="144"/>
        <end position="164"/>
    </location>
</feature>
<sequence length="290" mass="31110">MVQFCILTIALGALALSVVYGVELAQAPTFTLRLDRSEGLRKVPGGDYWSTAWAIFYCGAFPVATTLSIIVDLVLFFTNRLSPLYAIVVSAIMFSGAATNAAVWFGCEYSSPLNYCYQTHLYPTPTSGSFYGISDGLQPSRLCFALLLTLGYFIYLGMALIAFLDQPSSSSSSRASPSVSSPPVPAKDGMKKIEASPTSTARSSPRARQGIRDEEVGLGLGLEGVDMERTGEVGSLKEMASGRAGMNEIERGTIGSFACVGLGVVIEDGEEGLWHVCREEEPGTGRQWTY</sequence>
<dbReference type="AlphaFoldDB" id="A0A6G1H702"/>
<feature type="region of interest" description="Disordered" evidence="1">
    <location>
        <begin position="170"/>
        <end position="213"/>
    </location>
</feature>
<evidence type="ECO:0000256" key="3">
    <source>
        <dbReference type="SAM" id="SignalP"/>
    </source>
</evidence>
<keyword evidence="5" id="KW-1185">Reference proteome</keyword>
<feature type="chain" id="PRO_5026161621" description="MARVEL domain-containing protein" evidence="3">
    <location>
        <begin position="22"/>
        <end position="290"/>
    </location>
</feature>
<evidence type="ECO:0008006" key="6">
    <source>
        <dbReference type="Google" id="ProtNLM"/>
    </source>
</evidence>
<feature type="compositionally biased region" description="Low complexity" evidence="1">
    <location>
        <begin position="170"/>
        <end position="179"/>
    </location>
</feature>
<evidence type="ECO:0000313" key="5">
    <source>
        <dbReference type="Proteomes" id="UP000800041"/>
    </source>
</evidence>
<accession>A0A6G1H702</accession>
<dbReference type="Proteomes" id="UP000800041">
    <property type="component" value="Unassembled WGS sequence"/>
</dbReference>
<feature type="signal peptide" evidence="3">
    <location>
        <begin position="1"/>
        <end position="21"/>
    </location>
</feature>
<feature type="transmembrane region" description="Helical" evidence="2">
    <location>
        <begin position="54"/>
        <end position="77"/>
    </location>
</feature>
<keyword evidence="2" id="KW-0472">Membrane</keyword>
<name>A0A6G1H702_9PEZI</name>